<keyword evidence="11 16" id="KW-0472">Membrane</keyword>
<dbReference type="RefSeq" id="WP_048875649.1">
    <property type="nucleotide sequence ID" value="NZ_CP011126.1"/>
</dbReference>
<keyword evidence="12" id="KW-0594">Phospholipid biosynthesis</keyword>
<dbReference type="InterPro" id="IPR043130">
    <property type="entry name" value="CDP-OH_PTrfase_TM_dom"/>
</dbReference>
<dbReference type="PANTHER" id="PTHR14269:SF61">
    <property type="entry name" value="CDP-DIACYLGLYCEROL--SERINE O-PHOSPHATIDYLTRANSFERASE"/>
    <property type="match status" value="1"/>
</dbReference>
<keyword evidence="6" id="KW-0444">Lipid biosynthesis</keyword>
<feature type="transmembrane region" description="Helical" evidence="16">
    <location>
        <begin position="12"/>
        <end position="33"/>
    </location>
</feature>
<evidence type="ECO:0000256" key="5">
    <source>
        <dbReference type="ARBA" id="ARBA00017171"/>
    </source>
</evidence>
<dbReference type="InterPro" id="IPR048254">
    <property type="entry name" value="CDP_ALCOHOL_P_TRANSF_CS"/>
</dbReference>
<dbReference type="InterPro" id="IPR050324">
    <property type="entry name" value="CDP-alcohol_PTase-I"/>
</dbReference>
<comment type="catalytic activity">
    <reaction evidence="1">
        <text>a CDP-1,2-diacyl-sn-glycerol + L-serine = a 1,2-diacyl-sn-glycero-3-phospho-L-serine + CMP + H(+)</text>
        <dbReference type="Rhea" id="RHEA:16913"/>
        <dbReference type="ChEBI" id="CHEBI:15378"/>
        <dbReference type="ChEBI" id="CHEBI:33384"/>
        <dbReference type="ChEBI" id="CHEBI:57262"/>
        <dbReference type="ChEBI" id="CHEBI:58332"/>
        <dbReference type="ChEBI" id="CHEBI:60377"/>
        <dbReference type="EC" id="2.7.8.8"/>
    </reaction>
</comment>
<evidence type="ECO:0000256" key="10">
    <source>
        <dbReference type="ARBA" id="ARBA00023098"/>
    </source>
</evidence>
<feature type="transmembrane region" description="Helical" evidence="16">
    <location>
        <begin position="130"/>
        <end position="150"/>
    </location>
</feature>
<comment type="similarity">
    <text evidence="3 15">Belongs to the CDP-alcohol phosphatidyltransferase class-I family.</text>
</comment>
<comment type="subcellular location">
    <subcellularLocation>
        <location evidence="2">Endomembrane system</location>
        <topology evidence="2">Multi-pass membrane protein</topology>
    </subcellularLocation>
</comment>
<dbReference type="PROSITE" id="PS00379">
    <property type="entry name" value="CDP_ALCOHOL_P_TRANSF"/>
    <property type="match status" value="1"/>
</dbReference>
<keyword evidence="18" id="KW-1185">Reference proteome</keyword>
<evidence type="ECO:0000256" key="3">
    <source>
        <dbReference type="ARBA" id="ARBA00010441"/>
    </source>
</evidence>
<keyword evidence="7 15" id="KW-0808">Transferase</keyword>
<evidence type="ECO:0000256" key="16">
    <source>
        <dbReference type="SAM" id="Phobius"/>
    </source>
</evidence>
<evidence type="ECO:0000256" key="4">
    <source>
        <dbReference type="ARBA" id="ARBA00013174"/>
    </source>
</evidence>
<evidence type="ECO:0000256" key="2">
    <source>
        <dbReference type="ARBA" id="ARBA00004127"/>
    </source>
</evidence>
<evidence type="ECO:0000313" key="17">
    <source>
        <dbReference type="EMBL" id="AKQ33971.1"/>
    </source>
</evidence>
<dbReference type="EC" id="2.7.8.8" evidence="4"/>
<evidence type="ECO:0000256" key="7">
    <source>
        <dbReference type="ARBA" id="ARBA00022679"/>
    </source>
</evidence>
<dbReference type="EMBL" id="CP011126">
    <property type="protein sequence ID" value="AKQ33971.1"/>
    <property type="molecule type" value="Genomic_DNA"/>
</dbReference>
<evidence type="ECO:0000256" key="11">
    <source>
        <dbReference type="ARBA" id="ARBA00023136"/>
    </source>
</evidence>
<keyword evidence="13" id="KW-1208">Phospholipid metabolism</keyword>
<protein>
    <recommendedName>
        <fullName evidence="5">CDP-diacylglycerol--serine O-phosphatidyltransferase</fullName>
        <ecNumber evidence="4">2.7.8.8</ecNumber>
    </recommendedName>
    <alternativeName>
        <fullName evidence="14">Phosphatidylserine synthase</fullName>
    </alternativeName>
</protein>
<evidence type="ECO:0000256" key="9">
    <source>
        <dbReference type="ARBA" id="ARBA00022989"/>
    </source>
</evidence>
<keyword evidence="9 16" id="KW-1133">Transmembrane helix</keyword>
<proteinExistence type="inferred from homology"/>
<evidence type="ECO:0000313" key="18">
    <source>
        <dbReference type="Proteomes" id="UP000063965"/>
    </source>
</evidence>
<keyword evidence="10" id="KW-0443">Lipid metabolism</keyword>
<dbReference type="Pfam" id="PF01066">
    <property type="entry name" value="CDP-OH_P_transf"/>
    <property type="match status" value="1"/>
</dbReference>
<keyword evidence="8 16" id="KW-0812">Transmembrane</keyword>
<feature type="transmembrane region" description="Helical" evidence="16">
    <location>
        <begin position="194"/>
        <end position="211"/>
    </location>
</feature>
<feature type="transmembrane region" description="Helical" evidence="16">
    <location>
        <begin position="217"/>
        <end position="236"/>
    </location>
</feature>
<dbReference type="InterPro" id="IPR004533">
    <property type="entry name" value="CDP-diaglyc--ser_O-PTrfase"/>
</dbReference>
<evidence type="ECO:0000256" key="14">
    <source>
        <dbReference type="ARBA" id="ARBA00032361"/>
    </source>
</evidence>
<dbReference type="Proteomes" id="UP000063965">
    <property type="component" value="Chromosome"/>
</dbReference>
<evidence type="ECO:0000256" key="1">
    <source>
        <dbReference type="ARBA" id="ARBA00000287"/>
    </source>
</evidence>
<evidence type="ECO:0000256" key="6">
    <source>
        <dbReference type="ARBA" id="ARBA00022516"/>
    </source>
</evidence>
<dbReference type="PANTHER" id="PTHR14269">
    <property type="entry name" value="CDP-DIACYLGLYCEROL--GLYCEROL-3-PHOSPHATE 3-PHOSPHATIDYLTRANSFERASE-RELATED"/>
    <property type="match status" value="1"/>
</dbReference>
<gene>
    <name evidence="17" type="primary">pssA</name>
    <name evidence="17" type="ORF">CleRT_14590</name>
</gene>
<evidence type="ECO:0000256" key="8">
    <source>
        <dbReference type="ARBA" id="ARBA00022692"/>
    </source>
</evidence>
<evidence type="ECO:0000256" key="15">
    <source>
        <dbReference type="RuleBase" id="RU003750"/>
    </source>
</evidence>
<dbReference type="NCBIfam" id="TIGR00473">
    <property type="entry name" value="pssA"/>
    <property type="match status" value="1"/>
</dbReference>
<dbReference type="InterPro" id="IPR000462">
    <property type="entry name" value="CDP-OH_P_trans"/>
</dbReference>
<evidence type="ECO:0000256" key="12">
    <source>
        <dbReference type="ARBA" id="ARBA00023209"/>
    </source>
</evidence>
<organism evidence="17 18">
    <name type="scientific">Candidatus Coxiella mudrowiae</name>
    <dbReference type="NCBI Taxonomy" id="2054173"/>
    <lineage>
        <taxon>Bacteria</taxon>
        <taxon>Pseudomonadati</taxon>
        <taxon>Pseudomonadota</taxon>
        <taxon>Gammaproteobacteria</taxon>
        <taxon>Legionellales</taxon>
        <taxon>Coxiellaceae</taxon>
        <taxon>Coxiella</taxon>
    </lineage>
</organism>
<dbReference type="Gene3D" id="1.20.120.1760">
    <property type="match status" value="1"/>
</dbReference>
<sequence length="254" mass="27934">MTETKQLRVRGIYLLPNLFTVGAMFTGFCAIVAAMEGRYEAAAIAIFVALIMDGLDGRIARLLDAQSEFGAQLDSLSDMIGFGISPALVVYSWSLAIMGKPGWLAAFIYAACTALRLARFNVQAKKIDKSYFQGLPTPPAAALVASIVWVCSTYDVAGECIALPMSIVVILLGLLKVSTIRYRSFKDVNLRNRVPFVVILGIVLILALIAFDPPDILLILSFLYVISGPIETLWSLHRRRQQKKKLKASKHPRQ</sequence>
<feature type="transmembrane region" description="Helical" evidence="16">
    <location>
        <begin position="156"/>
        <end position="174"/>
    </location>
</feature>
<reference evidence="17 18" key="1">
    <citation type="journal article" date="2015" name="Genome Biol. Evol.">
        <title>Distinctive Genome Reduction Rates Revealed by Genomic Analyses of Two Coxiella-Like Endosymbionts in Ticks.</title>
        <authorList>
            <person name="Gottlieb Y."/>
            <person name="Lalzar I."/>
            <person name="Klasson L."/>
        </authorList>
    </citation>
    <scope>NUCLEOTIDE SEQUENCE [LARGE SCALE GENOMIC DNA]</scope>
    <source>
        <strain evidence="17 18">CRt</strain>
    </source>
</reference>
<evidence type="ECO:0000256" key="13">
    <source>
        <dbReference type="ARBA" id="ARBA00023264"/>
    </source>
</evidence>
<accession>A0ABM5UVF5</accession>
<name>A0ABM5UVF5_9COXI</name>